<organism evidence="1 2">
    <name type="scientific">Pseudoduganella dura</name>
    <dbReference type="NCBI Taxonomy" id="321982"/>
    <lineage>
        <taxon>Bacteria</taxon>
        <taxon>Pseudomonadati</taxon>
        <taxon>Pseudomonadota</taxon>
        <taxon>Betaproteobacteria</taxon>
        <taxon>Burkholderiales</taxon>
        <taxon>Oxalobacteraceae</taxon>
        <taxon>Telluria group</taxon>
        <taxon>Pseudoduganella</taxon>
    </lineage>
</organism>
<evidence type="ECO:0000313" key="1">
    <source>
        <dbReference type="EMBL" id="MUI11061.1"/>
    </source>
</evidence>
<keyword evidence="2" id="KW-1185">Reference proteome</keyword>
<comment type="caution">
    <text evidence="1">The sequence shown here is derived from an EMBL/GenBank/DDBJ whole genome shotgun (WGS) entry which is preliminary data.</text>
</comment>
<evidence type="ECO:0000313" key="2">
    <source>
        <dbReference type="Proteomes" id="UP000431684"/>
    </source>
</evidence>
<dbReference type="EMBL" id="WNWM01000002">
    <property type="protein sequence ID" value="MUI11061.1"/>
    <property type="molecule type" value="Genomic_DNA"/>
</dbReference>
<reference evidence="1 2" key="1">
    <citation type="submission" date="2019-11" db="EMBL/GenBank/DDBJ databases">
        <title>Draft Genome Sequences of Six Type Strains of the Genus Massilia.</title>
        <authorList>
            <person name="Miess H."/>
            <person name="Frediansyah A."/>
            <person name="Goeker M."/>
            <person name="Gross H."/>
        </authorList>
    </citation>
    <scope>NUCLEOTIDE SEQUENCE [LARGE SCALE GENOMIC DNA]</scope>
    <source>
        <strain evidence="1 2">DSM 17513</strain>
    </source>
</reference>
<dbReference type="Proteomes" id="UP000431684">
    <property type="component" value="Unassembled WGS sequence"/>
</dbReference>
<dbReference type="OrthoDB" id="9151776at2"/>
<dbReference type="RefSeq" id="WP_155706844.1">
    <property type="nucleotide sequence ID" value="NZ_BMWU01000027.1"/>
</dbReference>
<protein>
    <recommendedName>
        <fullName evidence="3">DUF2924 domain-containing protein</fullName>
    </recommendedName>
</protein>
<dbReference type="AlphaFoldDB" id="A0A6I3XC24"/>
<gene>
    <name evidence="1" type="ORF">GJV26_00925</name>
</gene>
<name>A0A6I3XC24_9BURK</name>
<accession>A0A6I3XC24</accession>
<evidence type="ECO:0008006" key="3">
    <source>
        <dbReference type="Google" id="ProtNLM"/>
    </source>
</evidence>
<proteinExistence type="predicted"/>
<sequence>MECETKQAVYLPIVDFPELELHLLETRPGLKPDAFINDLIRHWLARDIERAVLRTNGPALRGFQWKTLFLPEGTILRTSHRDEVEFAKVSGHRIVSADDATLTPSSFANRHASGRNAWRFVWLRFPGNDCWVRADECRERAGNLPRKQSMQEAEPG</sequence>